<dbReference type="GO" id="GO:0004016">
    <property type="term" value="F:adenylate cyclase activity"/>
    <property type="evidence" value="ECO:0007669"/>
    <property type="project" value="InterPro"/>
</dbReference>
<sequence length="1429" mass="155341">MTDVPVYAARTFMKALREAVRAGRHADSQSLVALLAQAEALLKPRQSGPKEQGGGTRDDGQPSDDGPDPILHERDRADFAHILAVLMASSAEEGLHRRCLSLLCTLGEAGEAYAVGYVMSGQMRPEVLVGMVQSIQAEHRLLLLNALLRRPRAGAAESVMVPLRRNFSEVINEEPEEGLVLLDTLGKRGLEPACAVQHAMLGSRFGLWLEELLRMELNAEQLGYMANAVRVMRAHGLAMHFVRHWPRMRREELVPLLRCFAACAEPQDAKVRQLLAEAAEHRLPHVREEAVRAQVALGLPEADAPLAANLAGADKGAPASLCSLLLGLDGDVFKNVFKRLDSAVRAALVSRLAVILASFDQERLLAVLKGLSVPATRTASPEEAAAHVRGFIAANANVEFTPFHTPPMPRAEAPAEDATAEAGGMFSNVRSFFSREKKQEEGPHPLSLVREGEEIAGKQFAPGSIASLRLKNVTFTDCTFSGVDISYCAMSGVRFERCRLHGVRLTESRLSGVVFKDCELALMPADICLMQDVQFDGSLLDHVDMGECRLTGCEFRNATLRSVRLWGSWWRRSRLVTCMAEYCDFGCVTMRDVMLDGSLFGDCAFVRADLRQVRAQGTAFSGCVAPMSRAQAVVTDAPFLLVMAETWRNEALFAIAEDTADTVMPPASAALYLLLQRWLQMADAERRAVRMLVQNRRRLDWCRIKLGKHADLVAMLPLLVQSGVVPLASGTGASSYAYGAGGVAQTASPTAAVTTRSVVATKAAGANKAVAVTRGIPCRIAGYIPDRGALDAIERRFGAPYSEAEQAEGDILEIEGVYFSGAAGSIAQTAGSPLDVWVVHAAKDEATVQVDALRDKLAAIARWVQAEQRQTIRFHVLHAGSIRNNAFGFDTAAGDNEAGVSQSLLLKAELYRFLVLVAGRMPAWWCTPAGIDDAEYMRRLPYMGQGLLPASPLDMGPLEDIPAKSLLNSLFWYIARAMSVPFLSLLAFGQLEAMVAGKNGSTAYEPDGGAAGSSRQPEGGNVELVCNRIKRSLHNGFGGVWHADPLAVILRDIYAFYQGEGRLDVLDLIRQAFLRKCGYATGVSTATIRSAETLHLGAEYLEYFLPYSEDPVGRKLADPVMQGDDSLPSLLEMSELGERLNSYLLATYVRVSDMLGLKGGGGAEGQVPDFASVEIPAESGVSSRDLTMAGRKIFAWLEPRPYKIMRLPFIEPPYRFIESLELQCETGPSQTSALPQASAQTQTSVRSQPAPSGQLAVWNVQARLPKLAGRKAAREALRSEKSFAKLLCWLIANEYWQPGTVVTGSALAPNVSIGDVQAALEALYEICSPAACERPWGEYLQDEAVVRVMLLVNVTTGRDVRKPESASMVYLTNRGELFCLPDIPGAAALIDRPVQVVRALAHCPVASGARLSIFLPKRFTFEMEREIEL</sequence>
<feature type="region of interest" description="Disordered" evidence="1">
    <location>
        <begin position="43"/>
        <end position="72"/>
    </location>
</feature>
<gene>
    <name evidence="3" type="ORF">DSM101010T_02550</name>
</gene>
<comment type="caution">
    <text evidence="3">The sequence shown here is derived from an EMBL/GenBank/DDBJ whole genome shotgun (WGS) entry which is preliminary data.</text>
</comment>
<protein>
    <recommendedName>
        <fullName evidence="2">Adenylate cyclase class-I N-terminal domain-containing protein</fullName>
    </recommendedName>
</protein>
<dbReference type="Pfam" id="PF00805">
    <property type="entry name" value="Pentapeptide"/>
    <property type="match status" value="2"/>
</dbReference>
<accession>A0A7J0BDW0</accession>
<feature type="domain" description="Adenylate cyclase class-I N-terminal" evidence="2">
    <location>
        <begin position="772"/>
        <end position="925"/>
    </location>
</feature>
<dbReference type="Gene3D" id="2.160.20.80">
    <property type="entry name" value="E3 ubiquitin-protein ligase SopA"/>
    <property type="match status" value="2"/>
</dbReference>
<evidence type="ECO:0000259" key="2">
    <source>
        <dbReference type="Pfam" id="PF12633"/>
    </source>
</evidence>
<dbReference type="Pfam" id="PF12633">
    <property type="entry name" value="Adenyl_cycl_N"/>
    <property type="match status" value="1"/>
</dbReference>
<evidence type="ECO:0000313" key="4">
    <source>
        <dbReference type="Proteomes" id="UP000503840"/>
    </source>
</evidence>
<dbReference type="PANTHER" id="PTHR38760:SF1">
    <property type="entry name" value="ADENYLATE CYCLASE"/>
    <property type="match status" value="1"/>
</dbReference>
<reference evidence="3 4" key="1">
    <citation type="submission" date="2020-05" db="EMBL/GenBank/DDBJ databases">
        <title>Draft genome sequence of Desulfovibrio sp. strain HN2T.</title>
        <authorList>
            <person name="Ueno A."/>
            <person name="Tamazawa S."/>
            <person name="Tamamura S."/>
            <person name="Murakami T."/>
            <person name="Kiyama T."/>
            <person name="Inomata H."/>
            <person name="Amano Y."/>
            <person name="Miyakawa K."/>
            <person name="Tamaki H."/>
            <person name="Naganuma T."/>
            <person name="Kaneko K."/>
        </authorList>
    </citation>
    <scope>NUCLEOTIDE SEQUENCE [LARGE SCALE GENOMIC DNA]</scope>
    <source>
        <strain evidence="3 4">HN2</strain>
    </source>
</reference>
<evidence type="ECO:0000256" key="1">
    <source>
        <dbReference type="SAM" id="MobiDB-lite"/>
    </source>
</evidence>
<dbReference type="InterPro" id="IPR000274">
    <property type="entry name" value="Adenylate_cyclase_1"/>
</dbReference>
<keyword evidence="4" id="KW-1185">Reference proteome</keyword>
<dbReference type="InterPro" id="IPR024685">
    <property type="entry name" value="Adenylate_cyclase_1_N"/>
</dbReference>
<evidence type="ECO:0000313" key="3">
    <source>
        <dbReference type="EMBL" id="GFM31890.1"/>
    </source>
</evidence>
<dbReference type="EMBL" id="BLVO01000004">
    <property type="protein sequence ID" value="GFM31890.1"/>
    <property type="molecule type" value="Genomic_DNA"/>
</dbReference>
<dbReference type="RefSeq" id="WP_174403582.1">
    <property type="nucleotide sequence ID" value="NZ_BLVO01000004.1"/>
</dbReference>
<name>A0A7J0BDW0_9BACT</name>
<proteinExistence type="predicted"/>
<dbReference type="GO" id="GO:0006171">
    <property type="term" value="P:cAMP biosynthetic process"/>
    <property type="evidence" value="ECO:0007669"/>
    <property type="project" value="InterPro"/>
</dbReference>
<dbReference type="InterPro" id="IPR001646">
    <property type="entry name" value="5peptide_repeat"/>
</dbReference>
<dbReference type="SUPFAM" id="SSF141571">
    <property type="entry name" value="Pentapeptide repeat-like"/>
    <property type="match status" value="1"/>
</dbReference>
<dbReference type="PANTHER" id="PTHR38760">
    <property type="entry name" value="ADENYLATE CYCLASE"/>
    <property type="match status" value="1"/>
</dbReference>
<organism evidence="3 4">
    <name type="scientific">Desulfovibrio subterraneus</name>
    <dbReference type="NCBI Taxonomy" id="2718620"/>
    <lineage>
        <taxon>Bacteria</taxon>
        <taxon>Pseudomonadati</taxon>
        <taxon>Thermodesulfobacteriota</taxon>
        <taxon>Desulfovibrionia</taxon>
        <taxon>Desulfovibrionales</taxon>
        <taxon>Desulfovibrionaceae</taxon>
        <taxon>Desulfovibrio</taxon>
    </lineage>
</organism>
<dbReference type="Proteomes" id="UP000503840">
    <property type="component" value="Unassembled WGS sequence"/>
</dbReference>